<evidence type="ECO:0000256" key="1">
    <source>
        <dbReference type="ARBA" id="ARBA00001936"/>
    </source>
</evidence>
<evidence type="ECO:0000256" key="3">
    <source>
        <dbReference type="ARBA" id="ARBA00022553"/>
    </source>
</evidence>
<keyword evidence="14 24" id="KW-0472">Membrane</keyword>
<evidence type="ECO:0000256" key="10">
    <source>
        <dbReference type="ARBA" id="ARBA00022741"/>
    </source>
</evidence>
<feature type="domain" description="Protein kinase" evidence="26">
    <location>
        <begin position="1051"/>
        <end position="1323"/>
    </location>
</feature>
<dbReference type="PROSITE" id="PS50853">
    <property type="entry name" value="FN3"/>
    <property type="match status" value="2"/>
</dbReference>
<dbReference type="GO" id="GO:0030424">
    <property type="term" value="C:axon"/>
    <property type="evidence" value="ECO:0007669"/>
    <property type="project" value="TreeGrafter"/>
</dbReference>
<keyword evidence="10 21" id="KW-0547">Nucleotide-binding</keyword>
<name>A0AAV1Z2R5_9ARAC</name>
<dbReference type="SMART" id="SM00261">
    <property type="entry name" value="FU"/>
    <property type="match status" value="1"/>
</dbReference>
<dbReference type="SMART" id="SM00220">
    <property type="entry name" value="S_TKc"/>
    <property type="match status" value="1"/>
</dbReference>
<keyword evidence="6 22" id="KW-0812">Transmembrane</keyword>
<dbReference type="InterPro" id="IPR036941">
    <property type="entry name" value="Rcpt_L-dom_sf"/>
</dbReference>
<dbReference type="FunFam" id="1.10.510.10:FF:000528">
    <property type="entry name" value="Tyrosine-protein kinase receptor"/>
    <property type="match status" value="1"/>
</dbReference>
<evidence type="ECO:0000256" key="23">
    <source>
        <dbReference type="SAM" id="MobiDB-lite"/>
    </source>
</evidence>
<evidence type="ECO:0000256" key="6">
    <source>
        <dbReference type="ARBA" id="ARBA00022692"/>
    </source>
</evidence>
<dbReference type="InterPro" id="IPR000494">
    <property type="entry name" value="Rcpt_L-dom"/>
</dbReference>
<dbReference type="CDD" id="cd00063">
    <property type="entry name" value="FN3"/>
    <property type="match status" value="3"/>
</dbReference>
<dbReference type="InterPro" id="IPR017441">
    <property type="entry name" value="Protein_kinase_ATP_BS"/>
</dbReference>
<dbReference type="InterPro" id="IPR008266">
    <property type="entry name" value="Tyr_kinase_AS"/>
</dbReference>
<evidence type="ECO:0000256" key="18">
    <source>
        <dbReference type="ARBA" id="ARBA00023180"/>
    </source>
</evidence>
<dbReference type="Gene3D" id="1.10.510.10">
    <property type="entry name" value="Transferase(Phosphotransferase) domain 1"/>
    <property type="match status" value="1"/>
</dbReference>
<dbReference type="InterPro" id="IPR006211">
    <property type="entry name" value="Furin-like_Cys-rich_dom"/>
</dbReference>
<evidence type="ECO:0000256" key="16">
    <source>
        <dbReference type="ARBA" id="ARBA00023157"/>
    </source>
</evidence>
<evidence type="ECO:0000256" key="17">
    <source>
        <dbReference type="ARBA" id="ARBA00023170"/>
    </source>
</evidence>
<dbReference type="InterPro" id="IPR020635">
    <property type="entry name" value="Tyr_kinase_cat_dom"/>
</dbReference>
<feature type="domain" description="Fibronectin type-III" evidence="27">
    <location>
        <begin position="883"/>
        <end position="982"/>
    </location>
</feature>
<feature type="domain" description="Fibronectin type-III" evidence="27">
    <location>
        <begin position="512"/>
        <end position="629"/>
    </location>
</feature>
<feature type="compositionally biased region" description="Polar residues" evidence="23">
    <location>
        <begin position="1382"/>
        <end position="1399"/>
    </location>
</feature>
<evidence type="ECO:0000256" key="25">
    <source>
        <dbReference type="SAM" id="SignalP"/>
    </source>
</evidence>
<dbReference type="Gene3D" id="2.10.220.10">
    <property type="entry name" value="Hormone Receptor, Insulin-like Growth Factor Receptor 1, Chain A, domain 2"/>
    <property type="match status" value="1"/>
</dbReference>
<comment type="similarity">
    <text evidence="22">Belongs to the protein kinase superfamily. Tyr protein kinase family. Insulin receptor subfamily.</text>
</comment>
<dbReference type="PROSITE" id="PS00107">
    <property type="entry name" value="PROTEIN_KINASE_ATP"/>
    <property type="match status" value="1"/>
</dbReference>
<dbReference type="SMART" id="SM00060">
    <property type="entry name" value="FN3"/>
    <property type="match status" value="3"/>
</dbReference>
<dbReference type="InterPro" id="IPR000719">
    <property type="entry name" value="Prot_kinase_dom"/>
</dbReference>
<evidence type="ECO:0000256" key="21">
    <source>
        <dbReference type="PROSITE-ProRule" id="PRU10141"/>
    </source>
</evidence>
<dbReference type="GO" id="GO:0005899">
    <property type="term" value="C:insulin receptor complex"/>
    <property type="evidence" value="ECO:0007669"/>
    <property type="project" value="TreeGrafter"/>
</dbReference>
<proteinExistence type="inferred from homology"/>
<dbReference type="EMBL" id="CAXIEN010000019">
    <property type="protein sequence ID" value="CAL1265759.1"/>
    <property type="molecule type" value="Genomic_DNA"/>
</dbReference>
<dbReference type="PANTHER" id="PTHR24416:SF525">
    <property type="entry name" value="INSULIN-LIKE RECEPTOR"/>
    <property type="match status" value="1"/>
</dbReference>
<dbReference type="GO" id="GO:0043560">
    <property type="term" value="F:insulin receptor substrate binding"/>
    <property type="evidence" value="ECO:0007669"/>
    <property type="project" value="TreeGrafter"/>
</dbReference>
<evidence type="ECO:0000259" key="27">
    <source>
        <dbReference type="PROSITE" id="PS50853"/>
    </source>
</evidence>
<comment type="catalytic activity">
    <reaction evidence="20 22">
        <text>L-tyrosyl-[protein] + ATP = O-phospho-L-tyrosyl-[protein] + ADP + H(+)</text>
        <dbReference type="Rhea" id="RHEA:10596"/>
        <dbReference type="Rhea" id="RHEA-COMP:10136"/>
        <dbReference type="Rhea" id="RHEA-COMP:20101"/>
        <dbReference type="ChEBI" id="CHEBI:15378"/>
        <dbReference type="ChEBI" id="CHEBI:30616"/>
        <dbReference type="ChEBI" id="CHEBI:46858"/>
        <dbReference type="ChEBI" id="CHEBI:61978"/>
        <dbReference type="ChEBI" id="CHEBI:456216"/>
        <dbReference type="EC" id="2.7.10.1"/>
    </reaction>
</comment>
<comment type="caution">
    <text evidence="28">The sequence shown here is derived from an EMBL/GenBank/DDBJ whole genome shotgun (WGS) entry which is preliminary data.</text>
</comment>
<evidence type="ECO:0000256" key="22">
    <source>
        <dbReference type="RuleBase" id="RU000312"/>
    </source>
</evidence>
<gene>
    <name evidence="28" type="ORF">LARSCL_LOCUS2717</name>
</gene>
<feature type="binding site" evidence="21">
    <location>
        <position position="1083"/>
    </location>
    <ligand>
        <name>ATP</name>
        <dbReference type="ChEBI" id="CHEBI:30616"/>
    </ligand>
</feature>
<evidence type="ECO:0000256" key="7">
    <source>
        <dbReference type="ARBA" id="ARBA00022723"/>
    </source>
</evidence>
<evidence type="ECO:0000259" key="26">
    <source>
        <dbReference type="PROSITE" id="PS50011"/>
    </source>
</evidence>
<comment type="cofactor">
    <cofactor evidence="1">
        <name>Mn(2+)</name>
        <dbReference type="ChEBI" id="CHEBI:29035"/>
    </cofactor>
</comment>
<evidence type="ECO:0000256" key="14">
    <source>
        <dbReference type="ARBA" id="ARBA00023136"/>
    </source>
</evidence>
<feature type="compositionally biased region" description="Low complexity" evidence="23">
    <location>
        <begin position="1431"/>
        <end position="1441"/>
    </location>
</feature>
<feature type="region of interest" description="Disordered" evidence="23">
    <location>
        <begin position="1342"/>
        <end position="1446"/>
    </location>
</feature>
<keyword evidence="7" id="KW-0479">Metal-binding</keyword>
<dbReference type="InterPro" id="IPR050122">
    <property type="entry name" value="RTK"/>
</dbReference>
<dbReference type="FunFam" id="3.30.200.20:FF:000026">
    <property type="entry name" value="Tyrosine-protein kinase receptor"/>
    <property type="match status" value="1"/>
</dbReference>
<protein>
    <recommendedName>
        <fullName evidence="22">Tyrosine-protein kinase receptor</fullName>
        <ecNumber evidence="22">2.7.10.1</ecNumber>
    </recommendedName>
</protein>
<keyword evidence="17 22" id="KW-0675">Receptor</keyword>
<evidence type="ECO:0000256" key="4">
    <source>
        <dbReference type="ARBA" id="ARBA00022679"/>
    </source>
</evidence>
<sequence>MGRTLWLKFVCIWLWCCMIQCYPDTSRMSFHQSMNPSLGSIAAVSSSYEDEVCLDVDIRNSVSMFNKLTNCSVVEGSVQILLIDNAESKDFENMTFPKLKEITGYLLLYRVQGLQSLSKLFPNLAVIRGDVLFHNYALVIYELRAILDVGLISLTTILRGSVRIEKNPHLCYVETIDWDIIAKAGRGGHFIKDNKPYAQCPNTCPESDCPKSSSSKSRMQQKLCWNSHVCQKVCSSNCLYQNLTCSSKDHCCHQECLGGCSGHLSKECIACRHVVYNGTCVSQCPPGTYKYLDRRCIEAEKCKKIQNKLSITRDSQEIYWKPVKGECLPQCPVGYAENERNKHECKPCKGQCPKVCAGAVIDSVGSAQKLKGCTQIYGSLEIQIQGGDNIIKELEASLSSIQEIKGYLKIARSFPLVSLNFLRDLTVIHGEQLDKKEYALLVLDNQNLQELWNWESRKTKLHIEGGKVFFHFNSKLCPNKIQELKKYAKVKDWDERDVSPSSNGDRVACNIVDMNLTVWGIKANVVGLSWKNFRKTHEDMDFRSLLGYVIYYREAPDKNVTIFDGRDACGADEWKIDDVDANDEDESIITLLPHLKPFTTYAAYMRTYTIASALVGAQSPIIYFTTKPSTPSSPVNVQAHASSQNEIIITWHSPKHPNGIITHYVIDGIREKDSSEFISQRNYCNEPLVMSDLKKTNQEKSTDISDAWTFEEKKKSKENESKNCCSCSKTKSLPNQGDDPEAQIQFEDFLHNKVYLKNPNAPKTPKNISAIPTSSSVRAVTSSGFLNETFTSKPVRTSSVTPIVVNVTEATTTLLPELEEGYFHYEVRDAMFLAVKNLHHFTEYTIEVRACQNKDELDDEPCSSQSITTVRTFPLGGADDIDVSSIVINNENLTSGILFVKWDEPNDYNGLIVNYHIEIRNAESSVHKPPLPVCITQVEYQKRNGYSLYDLLPGNYSLRLRATSLAGNGNWTTPVYFVIPDSRGGLRSEILAFLVIAVIVICISILGAAFYVLYRKKYMNDIPTMLYASVNPEYMSAVYEPDEWEVPRDKIKLLQELGQGSFGMVYKGEFETADKQILKCAVKTVNESASLRERIEFLQEASVMKAFNCHHVVKLLGVVSKGHPTLVIMELMGKGDLKAYLRSRRPDNEDNIAGPRLSPPTLSEILQMAAEIADGMAYLAAKKFVHRDLAARNCMVSDDMTVKIGDFGMTRDIYETDYYRKGGKGLLPVRWMAPECLKDGLFSSQSDIWSYGVVLWEMATLASQPYQGLANEQVLHFVISGGKMSKPENCPAKLYAIMELCWAKNPKARPTFTELIDMLLPDINQNHFREVSFYFTQRQETNAKETDVDTATASTPMRTQWMDSQNSREDSDAESEIAFFPQTRSITQRDYTRGKNSLDGNVRGDSRAYSVHSNDGSKGMSITSSDDSKGSKVSSTSNGSVPNGLVPYVPCRTTTC</sequence>
<dbReference type="PROSITE" id="PS00239">
    <property type="entry name" value="RECEPTOR_TYR_KIN_II"/>
    <property type="match status" value="1"/>
</dbReference>
<keyword evidence="5" id="KW-0165">Cleavage on pair of basic residues</keyword>
<dbReference type="PROSITE" id="PS00109">
    <property type="entry name" value="PROTEIN_KINASE_TYR"/>
    <property type="match status" value="1"/>
</dbReference>
<feature type="chain" id="PRO_5043438471" description="Tyrosine-protein kinase receptor" evidence="25">
    <location>
        <begin position="22"/>
        <end position="1456"/>
    </location>
</feature>
<keyword evidence="9" id="KW-0677">Repeat</keyword>
<evidence type="ECO:0000256" key="19">
    <source>
        <dbReference type="ARBA" id="ARBA00023211"/>
    </source>
</evidence>
<evidence type="ECO:0000313" key="28">
    <source>
        <dbReference type="EMBL" id="CAL1265759.1"/>
    </source>
</evidence>
<dbReference type="SUPFAM" id="SSF49265">
    <property type="entry name" value="Fibronectin type III"/>
    <property type="match status" value="3"/>
</dbReference>
<reference evidence="28 29" key="1">
    <citation type="submission" date="2024-04" db="EMBL/GenBank/DDBJ databases">
        <authorList>
            <person name="Rising A."/>
            <person name="Reimegard J."/>
            <person name="Sonavane S."/>
            <person name="Akerstrom W."/>
            <person name="Nylinder S."/>
            <person name="Hedman E."/>
            <person name="Kallberg Y."/>
        </authorList>
    </citation>
    <scope>NUCLEOTIDE SEQUENCE [LARGE SCALE GENOMIC DNA]</scope>
</reference>
<dbReference type="InterPro" id="IPR003961">
    <property type="entry name" value="FN3_dom"/>
</dbReference>
<keyword evidence="16" id="KW-1015">Disulfide bond</keyword>
<dbReference type="Gene3D" id="3.30.200.20">
    <property type="entry name" value="Phosphorylase Kinase, domain 1"/>
    <property type="match status" value="1"/>
</dbReference>
<comment type="subcellular location">
    <subcellularLocation>
        <location evidence="2">Membrane</location>
        <topology evidence="2">Single-pass type I membrane protein</topology>
    </subcellularLocation>
</comment>
<keyword evidence="8 25" id="KW-0732">Signal</keyword>
<dbReference type="Gene3D" id="2.60.40.10">
    <property type="entry name" value="Immunoglobulins"/>
    <property type="match status" value="3"/>
</dbReference>
<keyword evidence="15" id="KW-0829">Tyrosine-protein kinase</keyword>
<dbReference type="InterPro" id="IPR006212">
    <property type="entry name" value="Furin_repeat"/>
</dbReference>
<accession>A0AAV1Z2R5</accession>
<dbReference type="InterPro" id="IPR036116">
    <property type="entry name" value="FN3_sf"/>
</dbReference>
<dbReference type="FunFam" id="3.80.20.20:FF:000001">
    <property type="entry name" value="Tyrosine-protein kinase receptor"/>
    <property type="match status" value="1"/>
</dbReference>
<dbReference type="InterPro" id="IPR002011">
    <property type="entry name" value="Tyr_kinase_rcpt_2_CS"/>
</dbReference>
<dbReference type="GO" id="GO:0043410">
    <property type="term" value="P:positive regulation of MAPK cascade"/>
    <property type="evidence" value="ECO:0007669"/>
    <property type="project" value="TreeGrafter"/>
</dbReference>
<dbReference type="GO" id="GO:0042593">
    <property type="term" value="P:glucose homeostasis"/>
    <property type="evidence" value="ECO:0007669"/>
    <property type="project" value="TreeGrafter"/>
</dbReference>
<dbReference type="EC" id="2.7.10.1" evidence="22"/>
<keyword evidence="19" id="KW-0464">Manganese</keyword>
<feature type="signal peptide" evidence="25">
    <location>
        <begin position="1"/>
        <end position="21"/>
    </location>
</feature>
<dbReference type="InterPro" id="IPR013783">
    <property type="entry name" value="Ig-like_fold"/>
</dbReference>
<organism evidence="28 29">
    <name type="scientific">Larinioides sclopetarius</name>
    <dbReference type="NCBI Taxonomy" id="280406"/>
    <lineage>
        <taxon>Eukaryota</taxon>
        <taxon>Metazoa</taxon>
        <taxon>Ecdysozoa</taxon>
        <taxon>Arthropoda</taxon>
        <taxon>Chelicerata</taxon>
        <taxon>Arachnida</taxon>
        <taxon>Araneae</taxon>
        <taxon>Araneomorphae</taxon>
        <taxon>Entelegynae</taxon>
        <taxon>Araneoidea</taxon>
        <taxon>Araneidae</taxon>
        <taxon>Larinioides</taxon>
    </lineage>
</organism>
<dbReference type="PRINTS" id="PR00109">
    <property type="entry name" value="TYRKINASE"/>
</dbReference>
<evidence type="ECO:0000256" key="8">
    <source>
        <dbReference type="ARBA" id="ARBA00022729"/>
    </source>
</evidence>
<evidence type="ECO:0000256" key="9">
    <source>
        <dbReference type="ARBA" id="ARBA00022737"/>
    </source>
</evidence>
<dbReference type="Pfam" id="PF07714">
    <property type="entry name" value="PK_Tyr_Ser-Thr"/>
    <property type="match status" value="1"/>
</dbReference>
<dbReference type="GO" id="GO:0046872">
    <property type="term" value="F:metal ion binding"/>
    <property type="evidence" value="ECO:0007669"/>
    <property type="project" value="UniProtKB-KW"/>
</dbReference>
<dbReference type="GO" id="GO:0051897">
    <property type="term" value="P:positive regulation of phosphatidylinositol 3-kinase/protein kinase B signal transduction"/>
    <property type="evidence" value="ECO:0007669"/>
    <property type="project" value="TreeGrafter"/>
</dbReference>
<keyword evidence="4" id="KW-0808">Transferase</keyword>
<dbReference type="Gene3D" id="3.80.20.20">
    <property type="entry name" value="Receptor L-domain"/>
    <property type="match status" value="2"/>
</dbReference>
<evidence type="ECO:0000256" key="20">
    <source>
        <dbReference type="ARBA" id="ARBA00051243"/>
    </source>
</evidence>
<keyword evidence="12 21" id="KW-0067">ATP-binding</keyword>
<dbReference type="InterPro" id="IPR009030">
    <property type="entry name" value="Growth_fac_rcpt_cys_sf"/>
</dbReference>
<dbReference type="SUPFAM" id="SSF52058">
    <property type="entry name" value="L domain-like"/>
    <property type="match status" value="2"/>
</dbReference>
<feature type="compositionally biased region" description="Polar residues" evidence="23">
    <location>
        <begin position="1411"/>
        <end position="1422"/>
    </location>
</feature>
<dbReference type="Proteomes" id="UP001497382">
    <property type="component" value="Unassembled WGS sequence"/>
</dbReference>
<keyword evidence="18" id="KW-0325">Glycoprotein</keyword>
<dbReference type="PANTHER" id="PTHR24416">
    <property type="entry name" value="TYROSINE-PROTEIN KINASE RECEPTOR"/>
    <property type="match status" value="1"/>
</dbReference>
<dbReference type="Pfam" id="PF00041">
    <property type="entry name" value="fn3"/>
    <property type="match status" value="1"/>
</dbReference>
<dbReference type="PROSITE" id="PS50011">
    <property type="entry name" value="PROTEIN_KINASE_DOM"/>
    <property type="match status" value="1"/>
</dbReference>
<keyword evidence="11" id="KW-0418">Kinase</keyword>
<dbReference type="CDD" id="cd05032">
    <property type="entry name" value="PTKc_InsR_like"/>
    <property type="match status" value="1"/>
</dbReference>
<evidence type="ECO:0000313" key="29">
    <source>
        <dbReference type="Proteomes" id="UP001497382"/>
    </source>
</evidence>
<feature type="transmembrane region" description="Helical" evidence="24">
    <location>
        <begin position="990"/>
        <end position="1014"/>
    </location>
</feature>
<dbReference type="GO" id="GO:0005524">
    <property type="term" value="F:ATP binding"/>
    <property type="evidence" value="ECO:0007669"/>
    <property type="project" value="UniProtKB-UniRule"/>
</dbReference>
<evidence type="ECO:0000256" key="11">
    <source>
        <dbReference type="ARBA" id="ARBA00022777"/>
    </source>
</evidence>
<dbReference type="Pfam" id="PF01030">
    <property type="entry name" value="Recep_L_domain"/>
    <property type="match status" value="2"/>
</dbReference>
<keyword evidence="29" id="KW-1185">Reference proteome</keyword>
<keyword evidence="13 24" id="KW-1133">Transmembrane helix</keyword>
<evidence type="ECO:0000256" key="5">
    <source>
        <dbReference type="ARBA" id="ARBA00022685"/>
    </source>
</evidence>
<dbReference type="Pfam" id="PF00757">
    <property type="entry name" value="Furin-like"/>
    <property type="match status" value="1"/>
</dbReference>
<evidence type="ECO:0000256" key="13">
    <source>
        <dbReference type="ARBA" id="ARBA00022989"/>
    </source>
</evidence>
<evidence type="ECO:0000256" key="24">
    <source>
        <dbReference type="SAM" id="Phobius"/>
    </source>
</evidence>
<dbReference type="InterPro" id="IPR001245">
    <property type="entry name" value="Ser-Thr/Tyr_kinase_cat_dom"/>
</dbReference>
<evidence type="ECO:0000256" key="2">
    <source>
        <dbReference type="ARBA" id="ARBA00004479"/>
    </source>
</evidence>
<evidence type="ECO:0000256" key="12">
    <source>
        <dbReference type="ARBA" id="ARBA00022840"/>
    </source>
</evidence>
<dbReference type="SUPFAM" id="SSF57184">
    <property type="entry name" value="Growth factor receptor domain"/>
    <property type="match status" value="1"/>
</dbReference>
<dbReference type="InterPro" id="IPR011009">
    <property type="entry name" value="Kinase-like_dom_sf"/>
</dbReference>
<dbReference type="SUPFAM" id="SSF56112">
    <property type="entry name" value="Protein kinase-like (PK-like)"/>
    <property type="match status" value="1"/>
</dbReference>
<dbReference type="SMART" id="SM00219">
    <property type="entry name" value="TyrKc"/>
    <property type="match status" value="1"/>
</dbReference>
<dbReference type="CDD" id="cd00064">
    <property type="entry name" value="FU"/>
    <property type="match status" value="1"/>
</dbReference>
<feature type="compositionally biased region" description="Polar residues" evidence="23">
    <location>
        <begin position="1349"/>
        <end position="1365"/>
    </location>
</feature>
<dbReference type="GO" id="GO:0005009">
    <property type="term" value="F:insulin receptor activity"/>
    <property type="evidence" value="ECO:0007669"/>
    <property type="project" value="TreeGrafter"/>
</dbReference>
<keyword evidence="3 22" id="KW-0597">Phosphoprotein</keyword>
<evidence type="ECO:0000256" key="15">
    <source>
        <dbReference type="ARBA" id="ARBA00023137"/>
    </source>
</evidence>